<comment type="caution">
    <text evidence="2">The sequence shown here is derived from an EMBL/GenBank/DDBJ whole genome shotgun (WGS) entry which is preliminary data.</text>
</comment>
<accession>A0A7Y6ETL4</accession>
<evidence type="ECO:0000313" key="3">
    <source>
        <dbReference type="Proteomes" id="UP000526125"/>
    </source>
</evidence>
<dbReference type="CDD" id="cd11614">
    <property type="entry name" value="SAF_CpaB_FlgA_like"/>
    <property type="match status" value="1"/>
</dbReference>
<gene>
    <name evidence="2" type="ORF">HP552_05425</name>
</gene>
<organism evidence="2 3">
    <name type="scientific">Paenibacillus xylanilyticus</name>
    <dbReference type="NCBI Taxonomy" id="248903"/>
    <lineage>
        <taxon>Bacteria</taxon>
        <taxon>Bacillati</taxon>
        <taxon>Bacillota</taxon>
        <taxon>Bacilli</taxon>
        <taxon>Bacillales</taxon>
        <taxon>Paenibacillaceae</taxon>
        <taxon>Paenibacillus</taxon>
    </lineage>
</organism>
<protein>
    <recommendedName>
        <fullName evidence="1">SAF domain-containing protein</fullName>
    </recommendedName>
</protein>
<dbReference type="EMBL" id="JABMCB010000154">
    <property type="protein sequence ID" value="NUU74681.1"/>
    <property type="molecule type" value="Genomic_DNA"/>
</dbReference>
<evidence type="ECO:0000259" key="1">
    <source>
        <dbReference type="Pfam" id="PF08666"/>
    </source>
</evidence>
<keyword evidence="3" id="KW-1185">Reference proteome</keyword>
<proteinExistence type="predicted"/>
<dbReference type="AlphaFoldDB" id="A0A7Y6ETL4"/>
<reference evidence="2 3" key="1">
    <citation type="submission" date="2020-05" db="EMBL/GenBank/DDBJ databases">
        <title>Genome Sequencing of Type Strains.</title>
        <authorList>
            <person name="Lemaire J.F."/>
            <person name="Inderbitzin P."/>
            <person name="Gregorio O.A."/>
            <person name="Collins S.B."/>
            <person name="Wespe N."/>
            <person name="Knight-Connoni V."/>
        </authorList>
    </citation>
    <scope>NUCLEOTIDE SEQUENCE [LARGE SCALE GENOMIC DNA]</scope>
    <source>
        <strain evidence="2 3">LMG 21957</strain>
    </source>
</reference>
<feature type="domain" description="SAF" evidence="1">
    <location>
        <begin position="35"/>
        <end position="80"/>
    </location>
</feature>
<dbReference type="Proteomes" id="UP000526125">
    <property type="component" value="Unassembled WGS sequence"/>
</dbReference>
<evidence type="ECO:0000313" key="2">
    <source>
        <dbReference type="EMBL" id="NUU74681.1"/>
    </source>
</evidence>
<dbReference type="Pfam" id="PF08666">
    <property type="entry name" value="SAF"/>
    <property type="match status" value="1"/>
</dbReference>
<name>A0A7Y6ETL4_9BACL</name>
<dbReference type="InterPro" id="IPR013974">
    <property type="entry name" value="SAF"/>
</dbReference>
<sequence length="304" mass="33443">MNKRRLLAVMMSAIVVIGFVGISEYRVRTELKSTVVYFAKQDIPAHTEITESMLEAIDLPLKGLPPGIIYNKKDIVGKFTQVQYGLAQNSYFFQSKIVTQDELMDAARLKLHDGQVLWTGSVNLVEASAGNVLPDTDVDIWFSAVETEGMDSKWVIGKMYEGVRVVSAKNKKAEDIVTKNTTNTVNSNGETTTPKKELYPTVVQLAVEDEQYQMLTASLSNAFKDGNIILVPHNKDAKAGIPELGVTGEFDIKQYIKSKQLNLSDFIAKNKESAASGTGVTITSTETLADILPQKSNQTKGEEN</sequence>
<dbReference type="RefSeq" id="WP_175394577.1">
    <property type="nucleotide sequence ID" value="NZ_JABMCB010000154.1"/>
</dbReference>